<organism evidence="1 2">
    <name type="scientific">Mythimna loreyi</name>
    <dbReference type="NCBI Taxonomy" id="667449"/>
    <lineage>
        <taxon>Eukaryota</taxon>
        <taxon>Metazoa</taxon>
        <taxon>Ecdysozoa</taxon>
        <taxon>Arthropoda</taxon>
        <taxon>Hexapoda</taxon>
        <taxon>Insecta</taxon>
        <taxon>Pterygota</taxon>
        <taxon>Neoptera</taxon>
        <taxon>Endopterygota</taxon>
        <taxon>Lepidoptera</taxon>
        <taxon>Glossata</taxon>
        <taxon>Ditrysia</taxon>
        <taxon>Noctuoidea</taxon>
        <taxon>Noctuidae</taxon>
        <taxon>Noctuinae</taxon>
        <taxon>Hadenini</taxon>
        <taxon>Mythimna</taxon>
    </lineage>
</organism>
<gene>
    <name evidence="1" type="ORF">PYW08_005713</name>
</gene>
<name>A0ACC2QHF3_9NEOP</name>
<sequence>MVSKVAVVTGANKGIGFAIVRGLCKRYDGVVYLTSRDIERGKKAVADLEKEGLNPKYHQLDITNKESLEVFRDYIKNTYGGIDILVNNAAIAFKHKATEPASVQAEQTLFVNYFSLVSTCQTLFPILNNGARVINMSSSYGQLGHIPSQGLRERLRDEKLTISELSNLMQQYVDAAKQGTHVPEWGNSSYVVSKVGVSALSIIQQKELNDRNIIVNAVHPGYVDTDLTSHKGPQTIDEGARAPLFLALDAPDTIKGKFVCSEIMTTCVFRYCKNSSRNVSESSGVSFHRFVKVSHPKREEWIKVLQEDRSENTWLPSRFSFVCSAHFLADDIYKTKAGKRFLKKSAIPCSNPLEPTLKNITLSPKSIDEVLSDSESIFDSPREIKLKKDLRKVNAARKLLSRKVMNLQRQNKHYRKKTEYLTGIVKDLKKKLRINKQIQNELIEKTKVLLCKKCNECINN</sequence>
<evidence type="ECO:0000313" key="1">
    <source>
        <dbReference type="EMBL" id="KAJ8717314.1"/>
    </source>
</evidence>
<accession>A0ACC2QHF3</accession>
<keyword evidence="2" id="KW-1185">Reference proteome</keyword>
<dbReference type="EMBL" id="CM056794">
    <property type="protein sequence ID" value="KAJ8717314.1"/>
    <property type="molecule type" value="Genomic_DNA"/>
</dbReference>
<evidence type="ECO:0000313" key="2">
    <source>
        <dbReference type="Proteomes" id="UP001231649"/>
    </source>
</evidence>
<dbReference type="Proteomes" id="UP001231649">
    <property type="component" value="Chromosome 18"/>
</dbReference>
<comment type="caution">
    <text evidence="1">The sequence shown here is derived from an EMBL/GenBank/DDBJ whole genome shotgun (WGS) entry which is preliminary data.</text>
</comment>
<protein>
    <submittedName>
        <fullName evidence="1">Uncharacterized protein</fullName>
    </submittedName>
</protein>
<reference evidence="1" key="1">
    <citation type="submission" date="2023-03" db="EMBL/GenBank/DDBJ databases">
        <title>Chromosome-level genomes of two armyworms, Mythimna separata and Mythimna loreyi, provide insights into the biosynthesis and reception of sex pheromones.</title>
        <authorList>
            <person name="Zhao H."/>
        </authorList>
    </citation>
    <scope>NUCLEOTIDE SEQUENCE</scope>
    <source>
        <strain evidence="1">BeijingLab</strain>
    </source>
</reference>
<proteinExistence type="predicted"/>